<name>A0A329RNB5_9STRA</name>
<dbReference type="Proteomes" id="UP000735874">
    <property type="component" value="Unassembled WGS sequence"/>
</dbReference>
<protein>
    <submittedName>
        <fullName evidence="6">Uncharacterized protein</fullName>
    </submittedName>
</protein>
<evidence type="ECO:0000313" key="7">
    <source>
        <dbReference type="Proteomes" id="UP000251314"/>
    </source>
</evidence>
<sequence>MEASVKLVREGEGHTTELMDGVKPDIKLDEHYAEAMSPRPGNNEGL</sequence>
<organism evidence="6 7">
    <name type="scientific">Phytophthora cactorum</name>
    <dbReference type="NCBI Taxonomy" id="29920"/>
    <lineage>
        <taxon>Eukaryota</taxon>
        <taxon>Sar</taxon>
        <taxon>Stramenopiles</taxon>
        <taxon>Oomycota</taxon>
        <taxon>Peronosporomycetes</taxon>
        <taxon>Peronosporales</taxon>
        <taxon>Peronosporaceae</taxon>
        <taxon>Phytophthora</taxon>
    </lineage>
</organism>
<evidence type="ECO:0000313" key="6">
    <source>
        <dbReference type="EMBL" id="RAW24832.1"/>
    </source>
</evidence>
<dbReference type="EMBL" id="MJFZ01000828">
    <property type="protein sequence ID" value="RAW24832.1"/>
    <property type="molecule type" value="Genomic_DNA"/>
</dbReference>
<dbReference type="Proteomes" id="UP000251314">
    <property type="component" value="Unassembled WGS sequence"/>
</dbReference>
<evidence type="ECO:0000313" key="1">
    <source>
        <dbReference type="EMBL" id="KAG2849542.1"/>
    </source>
</evidence>
<dbReference type="VEuPathDB" id="FungiDB:PC110_g18744"/>
<evidence type="ECO:0000313" key="3">
    <source>
        <dbReference type="EMBL" id="KAG2910813.1"/>
    </source>
</evidence>
<dbReference type="EMBL" id="RCMG01000747">
    <property type="protein sequence ID" value="KAG2849542.1"/>
    <property type="molecule type" value="Genomic_DNA"/>
</dbReference>
<comment type="caution">
    <text evidence="6">The sequence shown here is derived from an EMBL/GenBank/DDBJ whole genome shotgun (WGS) entry which is preliminary data.</text>
</comment>
<dbReference type="Proteomes" id="UP000774804">
    <property type="component" value="Unassembled WGS sequence"/>
</dbReference>
<gene>
    <name evidence="6" type="ORF">PC110_g18744</name>
    <name evidence="1" type="ORF">PC113_g17372</name>
    <name evidence="2" type="ORF">PC115_g16544</name>
    <name evidence="3" type="ORF">PC117_g19300</name>
    <name evidence="4" type="ORF">PC118_g16095</name>
    <name evidence="5" type="ORF">PC129_g15686</name>
</gene>
<dbReference type="Proteomes" id="UP000760860">
    <property type="component" value="Unassembled WGS sequence"/>
</dbReference>
<dbReference type="Proteomes" id="UP000697107">
    <property type="component" value="Unassembled WGS sequence"/>
</dbReference>
<accession>A0A329RNB5</accession>
<dbReference type="AlphaFoldDB" id="A0A329RNB5"/>
<evidence type="ECO:0000313" key="4">
    <source>
        <dbReference type="EMBL" id="KAG2971777.1"/>
    </source>
</evidence>
<proteinExistence type="predicted"/>
<evidence type="ECO:0000313" key="2">
    <source>
        <dbReference type="EMBL" id="KAG2899349.1"/>
    </source>
</evidence>
<reference evidence="6 7" key="1">
    <citation type="submission" date="2018-01" db="EMBL/GenBank/DDBJ databases">
        <title>Draft genome of the strawberry crown rot pathogen Phytophthora cactorum.</title>
        <authorList>
            <person name="Armitage A.D."/>
            <person name="Lysoe E."/>
            <person name="Nellist C.F."/>
            <person name="Harrison R.J."/>
            <person name="Brurberg M.B."/>
        </authorList>
    </citation>
    <scope>NUCLEOTIDE SEQUENCE [LARGE SCALE GENOMIC DNA]</scope>
    <source>
        <strain evidence="6 7">10300</strain>
    </source>
</reference>
<dbReference type="EMBL" id="RCML01000652">
    <property type="protein sequence ID" value="KAG2971777.1"/>
    <property type="molecule type" value="Genomic_DNA"/>
</dbReference>
<dbReference type="EMBL" id="RCMV01000739">
    <property type="protein sequence ID" value="KAG3213380.1"/>
    <property type="molecule type" value="Genomic_DNA"/>
</dbReference>
<dbReference type="Proteomes" id="UP000736787">
    <property type="component" value="Unassembled WGS sequence"/>
</dbReference>
<evidence type="ECO:0000313" key="5">
    <source>
        <dbReference type="EMBL" id="KAG3213380.1"/>
    </source>
</evidence>
<keyword evidence="7" id="KW-1185">Reference proteome</keyword>
<dbReference type="EMBL" id="RCMI01000731">
    <property type="protein sequence ID" value="KAG2899349.1"/>
    <property type="molecule type" value="Genomic_DNA"/>
</dbReference>
<dbReference type="OrthoDB" id="10365003at2759"/>
<reference evidence="1" key="2">
    <citation type="submission" date="2018-10" db="EMBL/GenBank/DDBJ databases">
        <title>Effector identification in a new, highly contiguous assembly of the strawberry crown rot pathogen Phytophthora cactorum.</title>
        <authorList>
            <person name="Armitage A.D."/>
            <person name="Nellist C.F."/>
            <person name="Bates H."/>
            <person name="Vickerstaff R.J."/>
            <person name="Harrison R.J."/>
        </authorList>
    </citation>
    <scope>NUCLEOTIDE SEQUENCE</scope>
    <source>
        <strain evidence="1">15-7</strain>
        <strain evidence="2">4032</strain>
        <strain evidence="3">4040</strain>
        <strain evidence="4">P415</strain>
        <strain evidence="5">P421</strain>
    </source>
</reference>
<dbReference type="EMBL" id="RCMK01000831">
    <property type="protein sequence ID" value="KAG2910813.1"/>
    <property type="molecule type" value="Genomic_DNA"/>
</dbReference>